<reference evidence="2 3" key="1">
    <citation type="submission" date="2019-09" db="EMBL/GenBank/DDBJ databases">
        <title>Genome sequence of Hymenobacter sp. M3.</title>
        <authorList>
            <person name="Srinivasan S."/>
        </authorList>
    </citation>
    <scope>NUCLEOTIDE SEQUENCE [LARGE SCALE GENOMIC DNA]</scope>
    <source>
        <strain evidence="2 3">M3</strain>
    </source>
</reference>
<accession>A0A7L5A2B1</accession>
<proteinExistence type="predicted"/>
<sequence>MRFTLRNFYHPAPRQVQRVAAALKGISGIVTLSALASEYKWLAGGGLLLAIVAETMEKLSGDPDTPAPPKDDTPNAPE</sequence>
<evidence type="ECO:0000256" key="1">
    <source>
        <dbReference type="SAM" id="MobiDB-lite"/>
    </source>
</evidence>
<evidence type="ECO:0000313" key="3">
    <source>
        <dbReference type="Proteomes" id="UP000326380"/>
    </source>
</evidence>
<dbReference type="RefSeq" id="WP_151078841.1">
    <property type="nucleotide sequence ID" value="NZ_CP047647.1"/>
</dbReference>
<feature type="compositionally biased region" description="Basic and acidic residues" evidence="1">
    <location>
        <begin position="69"/>
        <end position="78"/>
    </location>
</feature>
<dbReference type="EMBL" id="VTWU01000003">
    <property type="protein sequence ID" value="KAA9333420.1"/>
    <property type="molecule type" value="Genomic_DNA"/>
</dbReference>
<dbReference type="Proteomes" id="UP000326380">
    <property type="component" value="Unassembled WGS sequence"/>
</dbReference>
<keyword evidence="3" id="KW-1185">Reference proteome</keyword>
<dbReference type="AlphaFoldDB" id="A0A7L5A2B1"/>
<comment type="caution">
    <text evidence="2">The sequence shown here is derived from an EMBL/GenBank/DDBJ whole genome shotgun (WGS) entry which is preliminary data.</text>
</comment>
<name>A0A7L5A2B1_9BACT</name>
<evidence type="ECO:0000313" key="2">
    <source>
        <dbReference type="EMBL" id="KAA9333420.1"/>
    </source>
</evidence>
<feature type="region of interest" description="Disordered" evidence="1">
    <location>
        <begin position="59"/>
        <end position="78"/>
    </location>
</feature>
<gene>
    <name evidence="2" type="ORF">F0P96_10650</name>
</gene>
<organism evidence="2 3">
    <name type="scientific">Hymenobacter busanensis</name>
    <dbReference type="NCBI Taxonomy" id="2607656"/>
    <lineage>
        <taxon>Bacteria</taxon>
        <taxon>Pseudomonadati</taxon>
        <taxon>Bacteroidota</taxon>
        <taxon>Cytophagia</taxon>
        <taxon>Cytophagales</taxon>
        <taxon>Hymenobacteraceae</taxon>
        <taxon>Hymenobacter</taxon>
    </lineage>
</organism>
<protein>
    <submittedName>
        <fullName evidence="2">Uncharacterized protein</fullName>
    </submittedName>
</protein>